<feature type="domain" description="CN hydrolase" evidence="10">
    <location>
        <begin position="259"/>
        <end position="550"/>
    </location>
</feature>
<dbReference type="NCBIfam" id="TIGR00546">
    <property type="entry name" value="lnt"/>
    <property type="match status" value="1"/>
</dbReference>
<feature type="transmembrane region" description="Helical" evidence="9">
    <location>
        <begin position="25"/>
        <end position="45"/>
    </location>
</feature>
<evidence type="ECO:0000256" key="7">
    <source>
        <dbReference type="ARBA" id="ARBA00023136"/>
    </source>
</evidence>
<evidence type="ECO:0000256" key="3">
    <source>
        <dbReference type="ARBA" id="ARBA00022475"/>
    </source>
</evidence>
<evidence type="ECO:0000313" key="13">
    <source>
        <dbReference type="Proteomes" id="UP000016412"/>
    </source>
</evidence>
<dbReference type="Proteomes" id="UP000016412">
    <property type="component" value="Unassembled WGS sequence"/>
</dbReference>
<keyword evidence="3 9" id="KW-1003">Cell membrane</keyword>
<keyword evidence="14" id="KW-1185">Reference proteome</keyword>
<dbReference type="SUPFAM" id="SSF56317">
    <property type="entry name" value="Carbon-nitrogen hydrolase"/>
    <property type="match status" value="1"/>
</dbReference>
<evidence type="ECO:0000313" key="14">
    <source>
        <dbReference type="Proteomes" id="UP000016646"/>
    </source>
</evidence>
<dbReference type="RefSeq" id="WP_021331485.1">
    <property type="nucleotide sequence ID" value="NZ_AUZJ01000066.1"/>
</dbReference>
<evidence type="ECO:0000256" key="8">
    <source>
        <dbReference type="ARBA" id="ARBA00023315"/>
    </source>
</evidence>
<evidence type="ECO:0000256" key="6">
    <source>
        <dbReference type="ARBA" id="ARBA00022989"/>
    </source>
</evidence>
<evidence type="ECO:0000313" key="12">
    <source>
        <dbReference type="EMBL" id="ERJ98455.1"/>
    </source>
</evidence>
<keyword evidence="4 9" id="KW-0808">Transferase</keyword>
<keyword evidence="6 9" id="KW-1133">Transmembrane helix</keyword>
<dbReference type="GO" id="GO:0005886">
    <property type="term" value="C:plasma membrane"/>
    <property type="evidence" value="ECO:0007669"/>
    <property type="project" value="UniProtKB-SubCell"/>
</dbReference>
<evidence type="ECO:0000256" key="1">
    <source>
        <dbReference type="ARBA" id="ARBA00004651"/>
    </source>
</evidence>
<dbReference type="InterPro" id="IPR036526">
    <property type="entry name" value="C-N_Hydrolase_sf"/>
</dbReference>
<evidence type="ECO:0000256" key="4">
    <source>
        <dbReference type="ARBA" id="ARBA00022679"/>
    </source>
</evidence>
<feature type="transmembrane region" description="Helical" evidence="9">
    <location>
        <begin position="57"/>
        <end position="75"/>
    </location>
</feature>
<gene>
    <name evidence="11" type="primary">lnt_2</name>
    <name evidence="9" type="synonym">lnt</name>
    <name evidence="12" type="ORF">HMPREF0860_0299</name>
    <name evidence="11" type="ORF">HMPREF1325_1708</name>
</gene>
<dbReference type="Proteomes" id="UP000016646">
    <property type="component" value="Unassembled WGS sequence"/>
</dbReference>
<dbReference type="eggNOG" id="COG0815">
    <property type="taxonomic scope" value="Bacteria"/>
</dbReference>
<dbReference type="EMBL" id="AVQI01000080">
    <property type="protein sequence ID" value="ERJ98455.1"/>
    <property type="molecule type" value="Genomic_DNA"/>
</dbReference>
<dbReference type="UniPathway" id="UPA00666"/>
<dbReference type="GO" id="GO:0042158">
    <property type="term" value="P:lipoprotein biosynthetic process"/>
    <property type="evidence" value="ECO:0007669"/>
    <property type="project" value="UniProtKB-UniRule"/>
</dbReference>
<dbReference type="Pfam" id="PF00795">
    <property type="entry name" value="CN_hydrolase"/>
    <property type="match status" value="1"/>
</dbReference>
<comment type="similarity">
    <text evidence="2 9">Belongs to the CN hydrolase family. Apolipoprotein N-acyltransferase subfamily.</text>
</comment>
<dbReference type="PANTHER" id="PTHR38686">
    <property type="entry name" value="APOLIPOPROTEIN N-ACYLTRANSFERASE"/>
    <property type="match status" value="1"/>
</dbReference>
<dbReference type="PANTHER" id="PTHR38686:SF1">
    <property type="entry name" value="APOLIPOPROTEIN N-ACYLTRANSFERASE"/>
    <property type="match status" value="1"/>
</dbReference>
<dbReference type="CDD" id="cd07571">
    <property type="entry name" value="ALP_N-acyl_transferase"/>
    <property type="match status" value="1"/>
</dbReference>
<dbReference type="AlphaFoldDB" id="U2L274"/>
<dbReference type="GO" id="GO:0016410">
    <property type="term" value="F:N-acyltransferase activity"/>
    <property type="evidence" value="ECO:0007669"/>
    <property type="project" value="UniProtKB-UniRule"/>
</dbReference>
<keyword evidence="8 9" id="KW-0012">Acyltransferase</keyword>
<keyword evidence="7 9" id="KW-0472">Membrane</keyword>
<accession>U2L274</accession>
<feature type="transmembrane region" description="Helical" evidence="9">
    <location>
        <begin position="564"/>
        <end position="586"/>
    </location>
</feature>
<evidence type="ECO:0000259" key="10">
    <source>
        <dbReference type="PROSITE" id="PS50263"/>
    </source>
</evidence>
<dbReference type="Pfam" id="PF20154">
    <property type="entry name" value="LNT_N"/>
    <property type="match status" value="1"/>
</dbReference>
<proteinExistence type="inferred from homology"/>
<comment type="catalytic activity">
    <reaction evidence="9">
        <text>N-terminal S-1,2-diacyl-sn-glyceryl-L-cysteinyl-[lipoprotein] + a glycerophospholipid = N-acyl-S-1,2-diacyl-sn-glyceryl-L-cysteinyl-[lipoprotein] + a 2-acyl-sn-glycero-3-phospholipid + H(+)</text>
        <dbReference type="Rhea" id="RHEA:48228"/>
        <dbReference type="Rhea" id="RHEA-COMP:14681"/>
        <dbReference type="Rhea" id="RHEA-COMP:14684"/>
        <dbReference type="ChEBI" id="CHEBI:15378"/>
        <dbReference type="ChEBI" id="CHEBI:136912"/>
        <dbReference type="ChEBI" id="CHEBI:140656"/>
        <dbReference type="ChEBI" id="CHEBI:140657"/>
        <dbReference type="ChEBI" id="CHEBI:140660"/>
        <dbReference type="EC" id="2.3.1.269"/>
    </reaction>
</comment>
<dbReference type="InterPro" id="IPR045378">
    <property type="entry name" value="LNT_N"/>
</dbReference>
<dbReference type="STRING" id="1125725.HMPREF1325_1708"/>
<evidence type="ECO:0000256" key="2">
    <source>
        <dbReference type="ARBA" id="ARBA00010065"/>
    </source>
</evidence>
<feature type="transmembrane region" description="Helical" evidence="9">
    <location>
        <begin position="81"/>
        <end position="103"/>
    </location>
</feature>
<protein>
    <recommendedName>
        <fullName evidence="9">Apolipoprotein N-acyltransferase</fullName>
        <shortName evidence="9">ALP N-acyltransferase</shortName>
        <ecNumber evidence="9">2.3.1.269</ecNumber>
    </recommendedName>
</protein>
<dbReference type="Gene3D" id="3.60.110.10">
    <property type="entry name" value="Carbon-nitrogen hydrolase"/>
    <property type="match status" value="1"/>
</dbReference>
<comment type="pathway">
    <text evidence="9">Protein modification; lipoprotein biosynthesis (N-acyl transfer).</text>
</comment>
<reference evidence="13 14" key="1">
    <citation type="submission" date="2013-08" db="EMBL/GenBank/DDBJ databases">
        <authorList>
            <person name="Durkin A.S."/>
            <person name="Haft D.R."/>
            <person name="McCorrison J."/>
            <person name="Torralba M."/>
            <person name="Gillis M."/>
            <person name="Haft D.H."/>
            <person name="Methe B."/>
            <person name="Sutton G."/>
            <person name="Nelson K.E."/>
        </authorList>
    </citation>
    <scope>NUCLEOTIDE SEQUENCE [LARGE SCALE GENOMIC DNA]</scope>
    <source>
        <strain evidence="12 14">ATCC 35536</strain>
        <strain evidence="11 13">VPI DR56BR1116</strain>
    </source>
</reference>
<dbReference type="EMBL" id="AUZJ01000066">
    <property type="protein sequence ID" value="ERF59596.1"/>
    <property type="molecule type" value="Genomic_DNA"/>
</dbReference>
<comment type="caution">
    <text evidence="11">The sequence shown here is derived from an EMBL/GenBank/DDBJ whole genome shotgun (WGS) entry which is preliminary data.</text>
</comment>
<dbReference type="PROSITE" id="PS50263">
    <property type="entry name" value="CN_HYDROLASE"/>
    <property type="match status" value="1"/>
</dbReference>
<dbReference type="OrthoDB" id="9811121at2"/>
<comment type="subcellular location">
    <subcellularLocation>
        <location evidence="1 9">Cell membrane</location>
        <topology evidence="1 9">Multi-pass membrane protein</topology>
    </subcellularLocation>
</comment>
<dbReference type="HAMAP" id="MF_01148">
    <property type="entry name" value="Lnt"/>
    <property type="match status" value="1"/>
</dbReference>
<organism evidence="11 13">
    <name type="scientific">Treponema socranskii subsp. socranskii VPI DR56BR1116 = ATCC 35536</name>
    <dbReference type="NCBI Taxonomy" id="1125725"/>
    <lineage>
        <taxon>Bacteria</taxon>
        <taxon>Pseudomonadati</taxon>
        <taxon>Spirochaetota</taxon>
        <taxon>Spirochaetia</taxon>
        <taxon>Spirochaetales</taxon>
        <taxon>Treponemataceae</taxon>
        <taxon>Treponema</taxon>
    </lineage>
</organism>
<dbReference type="InterPro" id="IPR003010">
    <property type="entry name" value="C-N_Hydrolase"/>
</dbReference>
<keyword evidence="5 9" id="KW-0812">Transmembrane</keyword>
<name>U2L274_TRESO</name>
<evidence type="ECO:0000313" key="11">
    <source>
        <dbReference type="EMBL" id="ERF59596.1"/>
    </source>
</evidence>
<evidence type="ECO:0000256" key="5">
    <source>
        <dbReference type="ARBA" id="ARBA00022692"/>
    </source>
</evidence>
<feature type="transmembrane region" description="Helical" evidence="9">
    <location>
        <begin position="189"/>
        <end position="211"/>
    </location>
</feature>
<keyword evidence="11" id="KW-0449">Lipoprotein</keyword>
<dbReference type="EC" id="2.3.1.269" evidence="9"/>
<evidence type="ECO:0000256" key="9">
    <source>
        <dbReference type="HAMAP-Rule" id="MF_01148"/>
    </source>
</evidence>
<dbReference type="PATRIC" id="fig|1125725.3.peg.2462"/>
<feature type="transmembrane region" description="Helical" evidence="9">
    <location>
        <begin position="231"/>
        <end position="250"/>
    </location>
</feature>
<sequence length="595" mass="66173">MSNFLQVFRVIFSAILVSLAIPNEFFLLGCPYITLVSLIPLYIAIAECRSYRSAFRLGALHTFSVHLFSSFWLAFFKDFAIFTLGASALGTGLIGGILGRMLYVPYARYGGGKKLFEEPDAACSQKRLAEGAGRAAYCIPFRVFWFSCTYTLYEWYKASGTGFLAYPWGTLSSSAFPWRLFMQIADLTGAYGVSFLFALCSAVCAEGLLLLKHTPHLIVPRASLSALKHTACVCIALFALSFLYGAFQYAKPRIPEKMLNTVLVQQNSNPWNESSDEASIMTSEKLSEEKIDALKAEGKNVHLVVWSEGVLRHSFPSGQAYYSLYPPEEPLLRFIERVNVPFIIGGPYVADGEVRRLSNASLLFDEKGNFRGAYEKIHLVPFAEVLPGEEYGWAVNLMDKLVGISAGWKAGDQYVLFDIPCEWNEKRAKSASKIVSLAKDTGDDAVEKEMPLVRIASPVCFGDAFPSDVCGPLHRYGSDMFINITDDSWSNTKSAEYQHFVIASYRAIEYRTTLVRSTNAGYSVVLDPAGKIVADMPLFEKDALAVSIPVYKHISTVYALFGNWLPFVFGVLIIAYCLYLSLAFVFGDDFIYEAH</sequence>
<dbReference type="InterPro" id="IPR004563">
    <property type="entry name" value="Apolipo_AcylTrfase"/>
</dbReference>
<comment type="function">
    <text evidence="9">Catalyzes the phospholipid dependent N-acylation of the N-terminal cysteine of apolipoprotein, the last step in lipoprotein maturation.</text>
</comment>